<organism evidence="1 2">
    <name type="scientific">Corynespora cassiicola Philippines</name>
    <dbReference type="NCBI Taxonomy" id="1448308"/>
    <lineage>
        <taxon>Eukaryota</taxon>
        <taxon>Fungi</taxon>
        <taxon>Dikarya</taxon>
        <taxon>Ascomycota</taxon>
        <taxon>Pezizomycotina</taxon>
        <taxon>Dothideomycetes</taxon>
        <taxon>Pleosporomycetidae</taxon>
        <taxon>Pleosporales</taxon>
        <taxon>Corynesporascaceae</taxon>
        <taxon>Corynespora</taxon>
    </lineage>
</organism>
<accession>A0A2T2N813</accession>
<protein>
    <submittedName>
        <fullName evidence="1">Uncharacterized protein</fullName>
    </submittedName>
</protein>
<evidence type="ECO:0000313" key="1">
    <source>
        <dbReference type="EMBL" id="PSN61549.1"/>
    </source>
</evidence>
<dbReference type="AlphaFoldDB" id="A0A2T2N813"/>
<name>A0A2T2N813_CORCC</name>
<sequence>MPEINWVLFSLLSFMGRMEFLHQNWLEKENARNLYFAVRKLYGKYMAQVMSRKMRAVLEPTSSEAPLEGVITEKRRRLVRNSRPKIALQFILGVMALCAGTSWATMRTGRILPHAPCSIDGVVSIMADEEFWKKRAPVKKTEWGADRLFCLEEREDKFGIYFKASDQVYLVSWL</sequence>
<dbReference type="EMBL" id="KZ678144">
    <property type="protein sequence ID" value="PSN61549.1"/>
    <property type="molecule type" value="Genomic_DNA"/>
</dbReference>
<evidence type="ECO:0000313" key="2">
    <source>
        <dbReference type="Proteomes" id="UP000240883"/>
    </source>
</evidence>
<dbReference type="OrthoDB" id="3912677at2759"/>
<dbReference type="STRING" id="1448308.A0A2T2N813"/>
<reference evidence="1 2" key="1">
    <citation type="journal article" date="2018" name="Front. Microbiol.">
        <title>Genome-Wide Analysis of Corynespora cassiicola Leaf Fall Disease Putative Effectors.</title>
        <authorList>
            <person name="Lopez D."/>
            <person name="Ribeiro S."/>
            <person name="Label P."/>
            <person name="Fumanal B."/>
            <person name="Venisse J.S."/>
            <person name="Kohler A."/>
            <person name="de Oliveira R.R."/>
            <person name="Labutti K."/>
            <person name="Lipzen A."/>
            <person name="Lail K."/>
            <person name="Bauer D."/>
            <person name="Ohm R.A."/>
            <person name="Barry K.W."/>
            <person name="Spatafora J."/>
            <person name="Grigoriev I.V."/>
            <person name="Martin F.M."/>
            <person name="Pujade-Renaud V."/>
        </authorList>
    </citation>
    <scope>NUCLEOTIDE SEQUENCE [LARGE SCALE GENOMIC DNA]</scope>
    <source>
        <strain evidence="1 2">Philippines</strain>
    </source>
</reference>
<dbReference type="Proteomes" id="UP000240883">
    <property type="component" value="Unassembled WGS sequence"/>
</dbReference>
<gene>
    <name evidence="1" type="ORF">BS50DRAFT_593010</name>
</gene>
<proteinExistence type="predicted"/>
<keyword evidence="2" id="KW-1185">Reference proteome</keyword>